<dbReference type="HOGENOM" id="CLU_009583_0_1_9"/>
<dbReference type="Gene3D" id="3.40.50.2000">
    <property type="entry name" value="Glycogen Phosphorylase B"/>
    <property type="match status" value="2"/>
</dbReference>
<dbReference type="PANTHER" id="PTHR12526:SF630">
    <property type="entry name" value="GLYCOSYLTRANSFERASE"/>
    <property type="match status" value="1"/>
</dbReference>
<dbReference type="eggNOG" id="COG0438">
    <property type="taxonomic scope" value="Bacteria"/>
</dbReference>
<sequence length="431" mass="49242">MNIITRPDAYGRAHSDKHEERKKVLLIASVASMLDLFNRENIRILLEYGCQVEVAANFSFGNITNTQRVETFRKELLHAGISVYDIPIPRRAADLSNIVRSYRMLKKLCENNSYQLIHTQSPIGGALSRLAAKNTRKKGTAVIYTAHGFHFYKGAPLINWLLFYPVEWYLSAYTDGLITINAEDYRRAELFCAGRVYRVPGIGVQLSDFYPDVNSRKKLRRKFGFGEHDFVVMSVGQLSERKNQEVIIRAIAKLNRKNIRYVIVGLGEKERMYRKLSVRLGIERNVCLTGYRDDVAKLLQMADCFAFPSLQEGLPVALMEAMAAGVPIVCSRIRGNRDLIRNKKEGRTVQADDVQGFAEAIGWMMDHPNLAEAYKRAAKKRVEAYATEQVNKKMRRIYTQYLQTEADERINRKQLWRNTSGKSTDNSGAIL</sequence>
<protein>
    <recommendedName>
        <fullName evidence="5">Glycosyl transferase family 1 domain-containing protein</fullName>
    </recommendedName>
</protein>
<evidence type="ECO:0000259" key="2">
    <source>
        <dbReference type="Pfam" id="PF13477"/>
    </source>
</evidence>
<dbReference type="PATRIC" id="fig|1235802.3.peg.21"/>
<dbReference type="AlphaFoldDB" id="N2BMI2"/>
<evidence type="ECO:0000313" key="3">
    <source>
        <dbReference type="EMBL" id="EMZ39688.1"/>
    </source>
</evidence>
<gene>
    <name evidence="3" type="ORF">C823_00021</name>
</gene>
<evidence type="ECO:0000313" key="4">
    <source>
        <dbReference type="Proteomes" id="UP000012589"/>
    </source>
</evidence>
<organism evidence="3 4">
    <name type="scientific">Eubacterium plexicaudatum ASF492</name>
    <dbReference type="NCBI Taxonomy" id="1235802"/>
    <lineage>
        <taxon>Bacteria</taxon>
        <taxon>Bacillati</taxon>
        <taxon>Bacillota</taxon>
        <taxon>Clostridia</taxon>
        <taxon>Eubacteriales</taxon>
        <taxon>Eubacteriaceae</taxon>
        <taxon>Eubacterium</taxon>
    </lineage>
</organism>
<dbReference type="InterPro" id="IPR001296">
    <property type="entry name" value="Glyco_trans_1"/>
</dbReference>
<evidence type="ECO:0008006" key="5">
    <source>
        <dbReference type="Google" id="ProtNLM"/>
    </source>
</evidence>
<dbReference type="GO" id="GO:0016757">
    <property type="term" value="F:glycosyltransferase activity"/>
    <property type="evidence" value="ECO:0007669"/>
    <property type="project" value="InterPro"/>
</dbReference>
<dbReference type="Proteomes" id="UP000012589">
    <property type="component" value="Unassembled WGS sequence"/>
</dbReference>
<dbReference type="InterPro" id="IPR028098">
    <property type="entry name" value="Glyco_trans_4-like_N"/>
</dbReference>
<dbReference type="OrthoDB" id="1771215at2"/>
<dbReference type="STRING" id="1235802.C823_00021"/>
<dbReference type="Pfam" id="PF13477">
    <property type="entry name" value="Glyco_trans_4_2"/>
    <property type="match status" value="1"/>
</dbReference>
<reference evidence="3 4" key="1">
    <citation type="journal article" date="2014" name="Genome Announc.">
        <title>Draft genome sequences of the altered schaedler flora, a defined bacterial community from gnotobiotic mice.</title>
        <authorList>
            <person name="Wannemuehler M.J."/>
            <person name="Overstreet A.M."/>
            <person name="Ward D.V."/>
            <person name="Phillips G.J."/>
        </authorList>
    </citation>
    <scope>NUCLEOTIDE SEQUENCE [LARGE SCALE GENOMIC DNA]</scope>
    <source>
        <strain evidence="3 4">ASF492</strain>
    </source>
</reference>
<dbReference type="SUPFAM" id="SSF53756">
    <property type="entry name" value="UDP-Glycosyltransferase/glycogen phosphorylase"/>
    <property type="match status" value="1"/>
</dbReference>
<proteinExistence type="predicted"/>
<keyword evidence="4" id="KW-1185">Reference proteome</keyword>
<dbReference type="PANTHER" id="PTHR12526">
    <property type="entry name" value="GLYCOSYLTRANSFERASE"/>
    <property type="match status" value="1"/>
</dbReference>
<name>N2BMI2_9FIRM</name>
<accession>N2BMI2</accession>
<feature type="domain" description="Glycosyl transferase family 1" evidence="1">
    <location>
        <begin position="216"/>
        <end position="381"/>
    </location>
</feature>
<feature type="domain" description="Glycosyltransferase subfamily 4-like N-terminal" evidence="2">
    <location>
        <begin position="74"/>
        <end position="179"/>
    </location>
</feature>
<comment type="caution">
    <text evidence="3">The sequence shown here is derived from an EMBL/GenBank/DDBJ whole genome shotgun (WGS) entry which is preliminary data.</text>
</comment>
<dbReference type="CDD" id="cd03808">
    <property type="entry name" value="GT4_CapM-like"/>
    <property type="match status" value="1"/>
</dbReference>
<evidence type="ECO:0000259" key="1">
    <source>
        <dbReference type="Pfam" id="PF00534"/>
    </source>
</evidence>
<dbReference type="Pfam" id="PF00534">
    <property type="entry name" value="Glycos_transf_1"/>
    <property type="match status" value="1"/>
</dbReference>
<dbReference type="EMBL" id="AQFT01000001">
    <property type="protein sequence ID" value="EMZ39688.1"/>
    <property type="molecule type" value="Genomic_DNA"/>
</dbReference>